<feature type="compositionally biased region" description="Basic and acidic residues" evidence="2">
    <location>
        <begin position="474"/>
        <end position="485"/>
    </location>
</feature>
<keyword evidence="3" id="KW-1133">Transmembrane helix</keyword>
<accession>A0ABS0CHH7</accession>
<reference evidence="4 5" key="1">
    <citation type="submission" date="2020-10" db="EMBL/GenBank/DDBJ databases">
        <title>Identification of Nocardia species via Next-generation sequencing and recognition of intraspecies genetic diversity.</title>
        <authorList>
            <person name="Li P."/>
            <person name="Li P."/>
            <person name="Lu B."/>
        </authorList>
    </citation>
    <scope>NUCLEOTIDE SEQUENCE [LARGE SCALE GENOMIC DNA]</scope>
    <source>
        <strain evidence="4 5">N-11</strain>
    </source>
</reference>
<evidence type="ECO:0000256" key="3">
    <source>
        <dbReference type="SAM" id="Phobius"/>
    </source>
</evidence>
<keyword evidence="1" id="KW-0175">Coiled coil</keyword>
<feature type="region of interest" description="Disordered" evidence="2">
    <location>
        <begin position="474"/>
        <end position="507"/>
    </location>
</feature>
<feature type="compositionally biased region" description="Polar residues" evidence="2">
    <location>
        <begin position="439"/>
        <end position="452"/>
    </location>
</feature>
<sequence length="592" mass="64261">MFSRAKIPPDALPVVDASAEVQALADRLDSARGRRDLLRGDAATVLVEVPSEKELAAVREQAEWQREELRKAARAELSEQLAAAEALRQANKTIRDADIRDAIDARKALAEQRRADTPASTVAELHRYSRWTRYGCAAIIAAGMVWSAINVQHNMAPGGKTDPLFWASFLVEGMISGLLVIIALGTAKVRDAAGITPSSGTRWAEIGLFLLTLGLNTYPYVRQSHWYDAGLHAIAPAMIGATLLVLHSLGADYAEARRVVAERITDTDLTVHLPSLPTVHTAQPTVHGPGSYSIAQPETEHRAPAQPGPVSETVHRAAVAASDTEHRAPAALDDTVQSPRTAQPETVHRAARADAPHTDVYTVHPEVHTEQHTEQLHTTTEAVVTLPDTLGDLAEDAGAESDTAAGAAPTPARTDRIVAEKPAVEADSSVETEHPVTGVEQSAEVTPSTVQPETVQFASTVHPDAVVDTEHRAAEPETVHPDADTVQHTVQPETVHRAPEAATERHTAVDDTEMWVLAAEVHSRLRRTKFSVEDIARVLIAHRRQGLGVDRIYRDKIGPHRSVTTNWLEWAEQIEQERAAEMAPVITLRERG</sequence>
<name>A0ABS0CHH7_9NOCA</name>
<protein>
    <recommendedName>
        <fullName evidence="6">DUF2637 domain-containing protein</fullName>
    </recommendedName>
</protein>
<evidence type="ECO:0000313" key="5">
    <source>
        <dbReference type="Proteomes" id="UP000807309"/>
    </source>
</evidence>
<feature type="transmembrane region" description="Helical" evidence="3">
    <location>
        <begin position="134"/>
        <end position="152"/>
    </location>
</feature>
<dbReference type="RefSeq" id="WP_195036189.1">
    <property type="nucleotide sequence ID" value="NZ_JADLRE010000035.1"/>
</dbReference>
<dbReference type="Proteomes" id="UP000807309">
    <property type="component" value="Unassembled WGS sequence"/>
</dbReference>
<feature type="compositionally biased region" description="Basic and acidic residues" evidence="2">
    <location>
        <begin position="494"/>
        <end position="507"/>
    </location>
</feature>
<proteinExistence type="predicted"/>
<keyword evidence="3" id="KW-0812">Transmembrane</keyword>
<evidence type="ECO:0000256" key="1">
    <source>
        <dbReference type="SAM" id="Coils"/>
    </source>
</evidence>
<evidence type="ECO:0008006" key="6">
    <source>
        <dbReference type="Google" id="ProtNLM"/>
    </source>
</evidence>
<feature type="region of interest" description="Disordered" evidence="2">
    <location>
        <begin position="422"/>
        <end position="452"/>
    </location>
</feature>
<evidence type="ECO:0000313" key="4">
    <source>
        <dbReference type="EMBL" id="MBF6229340.1"/>
    </source>
</evidence>
<gene>
    <name evidence="4" type="ORF">IU470_30150</name>
</gene>
<dbReference type="EMBL" id="JADLRE010000035">
    <property type="protein sequence ID" value="MBF6229340.1"/>
    <property type="molecule type" value="Genomic_DNA"/>
</dbReference>
<comment type="caution">
    <text evidence="4">The sequence shown here is derived from an EMBL/GenBank/DDBJ whole genome shotgun (WGS) entry which is preliminary data.</text>
</comment>
<feature type="coiled-coil region" evidence="1">
    <location>
        <begin position="14"/>
        <end position="90"/>
    </location>
</feature>
<keyword evidence="3" id="KW-0472">Membrane</keyword>
<evidence type="ECO:0000256" key="2">
    <source>
        <dbReference type="SAM" id="MobiDB-lite"/>
    </source>
</evidence>
<feature type="transmembrane region" description="Helical" evidence="3">
    <location>
        <begin position="233"/>
        <end position="254"/>
    </location>
</feature>
<feature type="transmembrane region" description="Helical" evidence="3">
    <location>
        <begin position="164"/>
        <end position="183"/>
    </location>
</feature>
<keyword evidence="5" id="KW-1185">Reference proteome</keyword>
<organism evidence="4 5">
    <name type="scientific">Nocardia abscessus</name>
    <dbReference type="NCBI Taxonomy" id="120957"/>
    <lineage>
        <taxon>Bacteria</taxon>
        <taxon>Bacillati</taxon>
        <taxon>Actinomycetota</taxon>
        <taxon>Actinomycetes</taxon>
        <taxon>Mycobacteriales</taxon>
        <taxon>Nocardiaceae</taxon>
        <taxon>Nocardia</taxon>
    </lineage>
</organism>